<sequence length="43" mass="4316">MAGPPRIRVAVVGTGAIVTGGPYYDAMHGGHPDWAPAAGKEIA</sequence>
<comment type="caution">
    <text evidence="1">The sequence shown here is derived from an EMBL/GenBank/DDBJ whole genome shotgun (WGS) entry which is preliminary data.</text>
</comment>
<dbReference type="Proteomes" id="UP001501303">
    <property type="component" value="Unassembled WGS sequence"/>
</dbReference>
<dbReference type="EMBL" id="BAAAMJ010000030">
    <property type="protein sequence ID" value="GAA1919501.1"/>
    <property type="molecule type" value="Genomic_DNA"/>
</dbReference>
<protein>
    <submittedName>
        <fullName evidence="1">Uncharacterized protein</fullName>
    </submittedName>
</protein>
<keyword evidence="2" id="KW-1185">Reference proteome</keyword>
<evidence type="ECO:0000313" key="2">
    <source>
        <dbReference type="Proteomes" id="UP001501303"/>
    </source>
</evidence>
<evidence type="ECO:0000313" key="1">
    <source>
        <dbReference type="EMBL" id="GAA1919501.1"/>
    </source>
</evidence>
<gene>
    <name evidence="1" type="ORF">GCM10009716_30300</name>
</gene>
<dbReference type="RefSeq" id="WP_344262520.1">
    <property type="nucleotide sequence ID" value="NZ_BAAAMJ010000030.1"/>
</dbReference>
<accession>A0ABN2PE78</accession>
<name>A0ABN2PE78_9ACTN</name>
<proteinExistence type="predicted"/>
<reference evidence="1 2" key="1">
    <citation type="journal article" date="2019" name="Int. J. Syst. Evol. Microbiol.">
        <title>The Global Catalogue of Microorganisms (GCM) 10K type strain sequencing project: providing services to taxonomists for standard genome sequencing and annotation.</title>
        <authorList>
            <consortium name="The Broad Institute Genomics Platform"/>
            <consortium name="The Broad Institute Genome Sequencing Center for Infectious Disease"/>
            <person name="Wu L."/>
            <person name="Ma J."/>
        </authorList>
    </citation>
    <scope>NUCLEOTIDE SEQUENCE [LARGE SCALE GENOMIC DNA]</scope>
    <source>
        <strain evidence="1 2">JCM 13581</strain>
    </source>
</reference>
<organism evidence="1 2">
    <name type="scientific">Streptomyces sodiiphilus</name>
    <dbReference type="NCBI Taxonomy" id="226217"/>
    <lineage>
        <taxon>Bacteria</taxon>
        <taxon>Bacillati</taxon>
        <taxon>Actinomycetota</taxon>
        <taxon>Actinomycetes</taxon>
        <taxon>Kitasatosporales</taxon>
        <taxon>Streptomycetaceae</taxon>
        <taxon>Streptomyces</taxon>
    </lineage>
</organism>